<keyword evidence="6" id="KW-1133">Transmembrane helix</keyword>
<organism evidence="7 8">
    <name type="scientific">Strigomonas culicis</name>
    <dbReference type="NCBI Taxonomy" id="28005"/>
    <lineage>
        <taxon>Eukaryota</taxon>
        <taxon>Discoba</taxon>
        <taxon>Euglenozoa</taxon>
        <taxon>Kinetoplastea</taxon>
        <taxon>Metakinetoplastina</taxon>
        <taxon>Trypanosomatida</taxon>
        <taxon>Trypanosomatidae</taxon>
        <taxon>Strigomonadinae</taxon>
        <taxon>Strigomonas</taxon>
    </lineage>
</organism>
<feature type="region of interest" description="Disordered" evidence="5">
    <location>
        <begin position="508"/>
        <end position="532"/>
    </location>
</feature>
<evidence type="ECO:0000256" key="5">
    <source>
        <dbReference type="SAM" id="MobiDB-lite"/>
    </source>
</evidence>
<dbReference type="Proteomes" id="UP000015354">
    <property type="component" value="Unassembled WGS sequence"/>
</dbReference>
<keyword evidence="8" id="KW-1185">Reference proteome</keyword>
<reference evidence="7 8" key="1">
    <citation type="journal article" date="2013" name="PLoS ONE">
        <title>Predicting the Proteins of Angomonas deanei, Strigomonas culicis and Their Respective Endosymbionts Reveals New Aspects of the Trypanosomatidae Family.</title>
        <authorList>
            <person name="Motta M.C."/>
            <person name="Martins A.C."/>
            <person name="de Souza S.S."/>
            <person name="Catta-Preta C.M."/>
            <person name="Silva R."/>
            <person name="Klein C.C."/>
            <person name="de Almeida L.G."/>
            <person name="de Lima Cunha O."/>
            <person name="Ciapina L.P."/>
            <person name="Brocchi M."/>
            <person name="Colabardini A.C."/>
            <person name="de Araujo Lima B."/>
            <person name="Machado C.R."/>
            <person name="de Almeida Soares C.M."/>
            <person name="Probst C.M."/>
            <person name="de Menezes C.B."/>
            <person name="Thompson C.E."/>
            <person name="Bartholomeu D.C."/>
            <person name="Gradia D.F."/>
            <person name="Pavoni D.P."/>
            <person name="Grisard E.C."/>
            <person name="Fantinatti-Garboggini F."/>
            <person name="Marchini F.K."/>
            <person name="Rodrigues-Luiz G.F."/>
            <person name="Wagner G."/>
            <person name="Goldman G.H."/>
            <person name="Fietto J.L."/>
            <person name="Elias M.C."/>
            <person name="Goldman M.H."/>
            <person name="Sagot M.F."/>
            <person name="Pereira M."/>
            <person name="Stoco P.H."/>
            <person name="de Mendonca-Neto R.P."/>
            <person name="Teixeira S.M."/>
            <person name="Maciel T.E."/>
            <person name="de Oliveira Mendes T.A."/>
            <person name="Urmenyi T.P."/>
            <person name="de Souza W."/>
            <person name="Schenkman S."/>
            <person name="de Vasconcelos A.T."/>
        </authorList>
    </citation>
    <scope>NUCLEOTIDE SEQUENCE [LARGE SCALE GENOMIC DNA]</scope>
</reference>
<evidence type="ECO:0000256" key="6">
    <source>
        <dbReference type="SAM" id="Phobius"/>
    </source>
</evidence>
<feature type="transmembrane region" description="Helical" evidence="6">
    <location>
        <begin position="547"/>
        <end position="569"/>
    </location>
</feature>
<dbReference type="GO" id="GO:0003723">
    <property type="term" value="F:RNA binding"/>
    <property type="evidence" value="ECO:0007669"/>
    <property type="project" value="UniProtKB-KW"/>
</dbReference>
<dbReference type="PANTHER" id="PTHR12399">
    <property type="entry name" value="EUKARYOTIC TRANSLATION INITIATION FACTOR 3 SUBUNIT 7"/>
    <property type="match status" value="1"/>
</dbReference>
<gene>
    <name evidence="7" type="ORF">STCU_01470</name>
</gene>
<dbReference type="OrthoDB" id="16538at2759"/>
<sequence>MTFELPPDLYINPEFTWGPPAEEMTVDGQSFELYLKDTELFPMEWLRSTLEKEKDEDAHKGRGFEVVKDERRQKAFENERAKTSHKANAQNKNRFNRNAAAMKRGGKRGKNAKRVDYRKKDVVGLPSTVPVNTGVVVYAELQKVDVQKKMLATLPQCKEYGLYGQPFVYDSNMNKVSCARPINLKETEVKEEDYTTFNIMADAVIKDIMKTVASKNPDRPLIVTTDELLSVLMTSHIGDHPWHINVVRFLNSFLLTKEDAESLVDVEWVSETAPVKDRPSEDMPVESERIMSYGTESTKAHKAFQMAGCTPSVAQVKTEKNPFPKTQRRMYRYRLFSIKGANREYDVLVRCTIDAAEKDANLNQFVFIRLFGLLEHRTPDTESAWRKDLVSNASTTMMNAFVLNSCKMTRWVALSLLADASKINIGFLARKVGKRAVESIPTEHQILKVETNDPRNLAKQLHINMAHLWAVADSIFDALVSNMESGERARVVKPSGSTKVLVMEYNDLDDDDEEEEEEEERKREKRMRRKMTTKSSLTNIFKEITSFILFSFLFVVFGSIVTISGASVAHMHTHNKKKKEDERIYDR</sequence>
<keyword evidence="6" id="KW-0472">Membrane</keyword>
<dbReference type="AlphaFoldDB" id="S9UUN5"/>
<dbReference type="Pfam" id="PF05091">
    <property type="entry name" value="eIF-3_zeta"/>
    <property type="match status" value="1"/>
</dbReference>
<dbReference type="GO" id="GO:0003743">
    <property type="term" value="F:translation initiation factor activity"/>
    <property type="evidence" value="ECO:0007669"/>
    <property type="project" value="UniProtKB-KW"/>
</dbReference>
<dbReference type="InterPro" id="IPR007783">
    <property type="entry name" value="eIF3d"/>
</dbReference>
<dbReference type="EMBL" id="ATMH01001470">
    <property type="protein sequence ID" value="EPY34632.1"/>
    <property type="molecule type" value="Genomic_DNA"/>
</dbReference>
<keyword evidence="1" id="KW-0963">Cytoplasm</keyword>
<proteinExistence type="predicted"/>
<keyword evidence="2 7" id="KW-0396">Initiation factor</keyword>
<evidence type="ECO:0000256" key="1">
    <source>
        <dbReference type="ARBA" id="ARBA00022490"/>
    </source>
</evidence>
<evidence type="ECO:0000256" key="3">
    <source>
        <dbReference type="ARBA" id="ARBA00022884"/>
    </source>
</evidence>
<feature type="compositionally biased region" description="Basic residues" evidence="5">
    <location>
        <begin position="523"/>
        <end position="532"/>
    </location>
</feature>
<name>S9UUN5_9TRYP</name>
<comment type="caution">
    <text evidence="7">The sequence shown here is derived from an EMBL/GenBank/DDBJ whole genome shotgun (WGS) entry which is preliminary data.</text>
</comment>
<keyword evidence="4" id="KW-0648">Protein biosynthesis</keyword>
<evidence type="ECO:0000313" key="7">
    <source>
        <dbReference type="EMBL" id="EPY34632.1"/>
    </source>
</evidence>
<evidence type="ECO:0000256" key="4">
    <source>
        <dbReference type="ARBA" id="ARBA00022917"/>
    </source>
</evidence>
<dbReference type="PANTHER" id="PTHR12399:SF0">
    <property type="entry name" value="EUKARYOTIC TRANSLATION INITIATION FACTOR 3 SUBUNIT D"/>
    <property type="match status" value="1"/>
</dbReference>
<accession>S9UUN5</accession>
<evidence type="ECO:0000313" key="8">
    <source>
        <dbReference type="Proteomes" id="UP000015354"/>
    </source>
</evidence>
<protein>
    <submittedName>
        <fullName evidence="7">Translation initiation factor 3 subunit D</fullName>
    </submittedName>
</protein>
<feature type="compositionally biased region" description="Acidic residues" evidence="5">
    <location>
        <begin position="508"/>
        <end position="519"/>
    </location>
</feature>
<dbReference type="GO" id="GO:0005852">
    <property type="term" value="C:eukaryotic translation initiation factor 3 complex"/>
    <property type="evidence" value="ECO:0007669"/>
    <property type="project" value="InterPro"/>
</dbReference>
<keyword evidence="3" id="KW-0694">RNA-binding</keyword>
<evidence type="ECO:0000256" key="2">
    <source>
        <dbReference type="ARBA" id="ARBA00022540"/>
    </source>
</evidence>
<keyword evidence="6" id="KW-0812">Transmembrane</keyword>